<proteinExistence type="predicted"/>
<dbReference type="RefSeq" id="XP_066693763.1">
    <property type="nucleotide sequence ID" value="XM_066849620.1"/>
</dbReference>
<evidence type="ECO:0000313" key="2">
    <source>
        <dbReference type="EMBL" id="KAK7941011.1"/>
    </source>
</evidence>
<evidence type="ECO:0000313" key="3">
    <source>
        <dbReference type="Proteomes" id="UP001391051"/>
    </source>
</evidence>
<dbReference type="Proteomes" id="UP001391051">
    <property type="component" value="Unassembled WGS sequence"/>
</dbReference>
<keyword evidence="3" id="KW-1185">Reference proteome</keyword>
<feature type="region of interest" description="Disordered" evidence="1">
    <location>
        <begin position="1"/>
        <end position="59"/>
    </location>
</feature>
<evidence type="ECO:0000256" key="1">
    <source>
        <dbReference type="SAM" id="MobiDB-lite"/>
    </source>
</evidence>
<sequence length="175" mass="18818">MRAGVELGDEAPSLSSSEHRARNVTEDERLQMGDAATTHWHRQARKTRKKTENTTPSITSFTHPSIPLLVDSAADAMASLTSVGNVIDMFCPSLKPGGLGPEVGGAKWRSQDASVGKRRLVAVRHFASKAKAPPAFCTSAAPAKARVCHRHCLVPVSIKISPRDENQSGEKVKVD</sequence>
<dbReference type="GeneID" id="92082682"/>
<accession>A0ABR1PVG2</accession>
<name>A0ABR1PVG2_9PEZI</name>
<gene>
    <name evidence="2" type="ORF">PG986_013398</name>
</gene>
<dbReference type="EMBL" id="JAQQWE010000009">
    <property type="protein sequence ID" value="KAK7941011.1"/>
    <property type="molecule type" value="Genomic_DNA"/>
</dbReference>
<protein>
    <submittedName>
        <fullName evidence="2">Uncharacterized protein</fullName>
    </submittedName>
</protein>
<feature type="compositionally biased region" description="Basic and acidic residues" evidence="1">
    <location>
        <begin position="17"/>
        <end position="31"/>
    </location>
</feature>
<comment type="caution">
    <text evidence="2">The sequence shown here is derived from an EMBL/GenBank/DDBJ whole genome shotgun (WGS) entry which is preliminary data.</text>
</comment>
<reference evidence="2 3" key="1">
    <citation type="submission" date="2023-01" db="EMBL/GenBank/DDBJ databases">
        <title>Analysis of 21 Apiospora genomes using comparative genomics revels a genus with tremendous synthesis potential of carbohydrate active enzymes and secondary metabolites.</title>
        <authorList>
            <person name="Sorensen T."/>
        </authorList>
    </citation>
    <scope>NUCLEOTIDE SEQUENCE [LARGE SCALE GENOMIC DNA]</scope>
    <source>
        <strain evidence="2 3">CBS 24483</strain>
    </source>
</reference>
<feature type="compositionally biased region" description="Basic residues" evidence="1">
    <location>
        <begin position="39"/>
        <end position="49"/>
    </location>
</feature>
<organism evidence="2 3">
    <name type="scientific">Apiospora aurea</name>
    <dbReference type="NCBI Taxonomy" id="335848"/>
    <lineage>
        <taxon>Eukaryota</taxon>
        <taxon>Fungi</taxon>
        <taxon>Dikarya</taxon>
        <taxon>Ascomycota</taxon>
        <taxon>Pezizomycotina</taxon>
        <taxon>Sordariomycetes</taxon>
        <taxon>Xylariomycetidae</taxon>
        <taxon>Amphisphaeriales</taxon>
        <taxon>Apiosporaceae</taxon>
        <taxon>Apiospora</taxon>
    </lineage>
</organism>